<comment type="similarity">
    <text evidence="6">Belongs to the ABC-2 integral membrane protein family.</text>
</comment>
<organism evidence="8 9">
    <name type="scientific">Mycolicibacterium komossense</name>
    <dbReference type="NCBI Taxonomy" id="1779"/>
    <lineage>
        <taxon>Bacteria</taxon>
        <taxon>Bacillati</taxon>
        <taxon>Actinomycetota</taxon>
        <taxon>Actinomycetes</taxon>
        <taxon>Mycobacteriales</taxon>
        <taxon>Mycobacteriaceae</taxon>
        <taxon>Mycolicibacterium</taxon>
    </lineage>
</organism>
<feature type="transmembrane region" description="Helical" evidence="6">
    <location>
        <begin position="86"/>
        <end position="105"/>
    </location>
</feature>
<dbReference type="PANTHER" id="PTHR43027:SF1">
    <property type="entry name" value="DOXORUBICIN RESISTANCE ABC TRANSPORTER PERMEASE PROTEIN DRRC-RELATED"/>
    <property type="match status" value="1"/>
</dbReference>
<comment type="subcellular location">
    <subcellularLocation>
        <location evidence="6">Cell membrane</location>
        <topology evidence="6">Multi-pass membrane protein</topology>
    </subcellularLocation>
    <subcellularLocation>
        <location evidence="1">Membrane</location>
        <topology evidence="1">Multi-pass membrane protein</topology>
    </subcellularLocation>
</comment>
<dbReference type="NCBIfam" id="TIGR01248">
    <property type="entry name" value="drrC"/>
    <property type="match status" value="1"/>
</dbReference>
<evidence type="ECO:0000313" key="8">
    <source>
        <dbReference type="EMBL" id="MCV7230128.1"/>
    </source>
</evidence>
<gene>
    <name evidence="8" type="ORF">H7J73_29390</name>
</gene>
<dbReference type="EMBL" id="JACKTY010000049">
    <property type="protein sequence ID" value="MCV7230128.1"/>
    <property type="molecule type" value="Genomic_DNA"/>
</dbReference>
<feature type="transmembrane region" description="Helical" evidence="6">
    <location>
        <begin position="47"/>
        <end position="66"/>
    </location>
</feature>
<keyword evidence="6" id="KW-0813">Transport</keyword>
<evidence type="ECO:0000256" key="4">
    <source>
        <dbReference type="ARBA" id="ARBA00023136"/>
    </source>
</evidence>
<accession>A0ABT3CKT8</accession>
<comment type="caution">
    <text evidence="8">The sequence shown here is derived from an EMBL/GenBank/DDBJ whole genome shotgun (WGS) entry which is preliminary data.</text>
</comment>
<reference evidence="8 9" key="1">
    <citation type="journal article" date="2022" name="BMC Genomics">
        <title>Comparative genome analysis of mycobacteria focusing on tRNA and non-coding RNA.</title>
        <authorList>
            <person name="Behra P.R.K."/>
            <person name="Pettersson B.M.F."/>
            <person name="Ramesh M."/>
            <person name="Das S."/>
            <person name="Dasgupta S."/>
            <person name="Kirsebom L.A."/>
        </authorList>
    </citation>
    <scope>NUCLEOTIDE SEQUENCE [LARGE SCALE GENOMIC DNA]</scope>
    <source>
        <strain evidence="8 9">DSM 44078</strain>
    </source>
</reference>
<feature type="domain" description="ABC transmembrane type-2" evidence="7">
    <location>
        <begin position="47"/>
        <end position="274"/>
    </location>
</feature>
<keyword evidence="6" id="KW-1003">Cell membrane</keyword>
<dbReference type="InterPro" id="IPR047817">
    <property type="entry name" value="ABC2_TM_bact-type"/>
</dbReference>
<name>A0ABT3CKT8_9MYCO</name>
<evidence type="ECO:0000313" key="9">
    <source>
        <dbReference type="Proteomes" id="UP001526201"/>
    </source>
</evidence>
<dbReference type="InterPro" id="IPR004377">
    <property type="entry name" value="ABC_transpt_DrrB/DrrC"/>
</dbReference>
<dbReference type="PIRSF" id="PIRSF006648">
    <property type="entry name" value="DrrB"/>
    <property type="match status" value="1"/>
</dbReference>
<feature type="transmembrane region" description="Helical" evidence="6">
    <location>
        <begin position="192"/>
        <end position="213"/>
    </location>
</feature>
<dbReference type="NCBIfam" id="TIGR00025">
    <property type="entry name" value="Mtu_efflux"/>
    <property type="match status" value="1"/>
</dbReference>
<keyword evidence="3 6" id="KW-1133">Transmembrane helix</keyword>
<dbReference type="InterPro" id="IPR013525">
    <property type="entry name" value="ABC2_TM"/>
</dbReference>
<dbReference type="InterPro" id="IPR000412">
    <property type="entry name" value="ABC_2_transport"/>
</dbReference>
<sequence length="278" mass="29827">MAVVKTFSAPLRAHNDGAYWEDSPRHLVSHTWVLTARLLVRLVRNPVTIVHALILPVGFLLTLDVVLGDSITAATGEDALYRSVPLVALLAAISGSSAGMVGITTERLDGFLARMWVLPVHRAAGLSARLFAEIIRLVATTLVILVTGLILGFRFHQGPTAALAWVAAPVVFGVAFSAVVTMIALYWPKAVLVEAIQIVGMVGTFFCTGLVPVDKYPDWVQPLVRYQPMSTAVDAMRGLSVGGPVLTPMLGTLAWSAGIFAVCLWPIMVGYRRASTSR</sequence>
<feature type="transmembrane region" description="Helical" evidence="6">
    <location>
        <begin position="162"/>
        <end position="185"/>
    </location>
</feature>
<evidence type="ECO:0000256" key="1">
    <source>
        <dbReference type="ARBA" id="ARBA00004141"/>
    </source>
</evidence>
<keyword evidence="4 6" id="KW-0472">Membrane</keyword>
<evidence type="ECO:0000256" key="2">
    <source>
        <dbReference type="ARBA" id="ARBA00022692"/>
    </source>
</evidence>
<keyword evidence="5" id="KW-0046">Antibiotic resistance</keyword>
<keyword evidence="9" id="KW-1185">Reference proteome</keyword>
<dbReference type="PANTHER" id="PTHR43027">
    <property type="entry name" value="DOXORUBICIN RESISTANCE ABC TRANSPORTER PERMEASE PROTEIN DRRC-RELATED"/>
    <property type="match status" value="1"/>
</dbReference>
<dbReference type="Pfam" id="PF01061">
    <property type="entry name" value="ABC2_membrane"/>
    <property type="match status" value="1"/>
</dbReference>
<proteinExistence type="inferred from homology"/>
<dbReference type="RefSeq" id="WP_264071401.1">
    <property type="nucleotide sequence ID" value="NZ_JACKTY010000049.1"/>
</dbReference>
<protein>
    <recommendedName>
        <fullName evidence="6">Transport permease protein</fullName>
    </recommendedName>
</protein>
<evidence type="ECO:0000256" key="6">
    <source>
        <dbReference type="RuleBase" id="RU361157"/>
    </source>
</evidence>
<feature type="transmembrane region" description="Helical" evidence="6">
    <location>
        <begin position="253"/>
        <end position="271"/>
    </location>
</feature>
<dbReference type="PROSITE" id="PS51012">
    <property type="entry name" value="ABC_TM2"/>
    <property type="match status" value="1"/>
</dbReference>
<evidence type="ECO:0000259" key="7">
    <source>
        <dbReference type="PROSITE" id="PS51012"/>
    </source>
</evidence>
<evidence type="ECO:0000256" key="3">
    <source>
        <dbReference type="ARBA" id="ARBA00022989"/>
    </source>
</evidence>
<feature type="transmembrane region" description="Helical" evidence="6">
    <location>
        <begin position="134"/>
        <end position="156"/>
    </location>
</feature>
<dbReference type="Proteomes" id="UP001526201">
    <property type="component" value="Unassembled WGS sequence"/>
</dbReference>
<dbReference type="InterPro" id="IPR005943">
    <property type="entry name" value="Daunbcin-R_C"/>
</dbReference>
<evidence type="ECO:0000256" key="5">
    <source>
        <dbReference type="ARBA" id="ARBA00023251"/>
    </source>
</evidence>
<dbReference type="InterPro" id="IPR052902">
    <property type="entry name" value="ABC-2_transporter"/>
</dbReference>
<keyword evidence="2 6" id="KW-0812">Transmembrane</keyword>